<accession>A0A517W9Q1</accession>
<gene>
    <name evidence="3" type="ORF">V6x_16740</name>
</gene>
<sequence precursor="true">MIYRCLLSLLLLSSLTRFLQADSLPLEAVKPLLPATDETRALRALREWSEAHRNCTRVEGKFLRVWYDDVFERLKISEGEFAYFGPRRAFCEIRPSAHRIEAENRKKGRNGEPYSDETDESEGAVRCYWLAKRFLVLNHKEQSFEAYPYLKREERSWFLDLNLEADALFPPFLPGNPNQQYFDQLTRNGHFKVFRESQTHIWITGKPKEPILVQNCQEFKLYLEKSPWRLKAIQLIHPGGNQSTVYIVNDIKYNPPEWGEPDLTGYQGQEFGGEEVEWPVEARYPETRERGPVEAQRPDSEWTYQAETHSPKARASASSDFPDPVWIIGFALWNLVF</sequence>
<keyword evidence="2" id="KW-0732">Signal</keyword>
<feature type="region of interest" description="Disordered" evidence="1">
    <location>
        <begin position="285"/>
        <end position="315"/>
    </location>
</feature>
<evidence type="ECO:0000313" key="4">
    <source>
        <dbReference type="Proteomes" id="UP000320722"/>
    </source>
</evidence>
<feature type="chain" id="PRO_5022169458" evidence="2">
    <location>
        <begin position="22"/>
        <end position="337"/>
    </location>
</feature>
<dbReference type="EMBL" id="CP036347">
    <property type="protein sequence ID" value="QDU01990.1"/>
    <property type="molecule type" value="Genomic_DNA"/>
</dbReference>
<dbReference type="Proteomes" id="UP000320722">
    <property type="component" value="Chromosome"/>
</dbReference>
<feature type="signal peptide" evidence="2">
    <location>
        <begin position="1"/>
        <end position="21"/>
    </location>
</feature>
<feature type="compositionally biased region" description="Basic and acidic residues" evidence="1">
    <location>
        <begin position="285"/>
        <end position="300"/>
    </location>
</feature>
<protein>
    <submittedName>
        <fullName evidence="3">Uncharacterized protein</fullName>
    </submittedName>
</protein>
<evidence type="ECO:0000256" key="2">
    <source>
        <dbReference type="SAM" id="SignalP"/>
    </source>
</evidence>
<dbReference type="RefSeq" id="WP_145038419.1">
    <property type="nucleotide sequence ID" value="NZ_CP036347.1"/>
</dbReference>
<dbReference type="AlphaFoldDB" id="A0A517W9Q1"/>
<reference evidence="3 4" key="1">
    <citation type="submission" date="2019-02" db="EMBL/GenBank/DDBJ databases">
        <title>Deep-cultivation of Planctomycetes and their phenomic and genomic characterization uncovers novel biology.</title>
        <authorList>
            <person name="Wiegand S."/>
            <person name="Jogler M."/>
            <person name="Boedeker C."/>
            <person name="Pinto D."/>
            <person name="Vollmers J."/>
            <person name="Rivas-Marin E."/>
            <person name="Kohn T."/>
            <person name="Peeters S.H."/>
            <person name="Heuer A."/>
            <person name="Rast P."/>
            <person name="Oberbeckmann S."/>
            <person name="Bunk B."/>
            <person name="Jeske O."/>
            <person name="Meyerdierks A."/>
            <person name="Storesund J.E."/>
            <person name="Kallscheuer N."/>
            <person name="Luecker S."/>
            <person name="Lage O.M."/>
            <person name="Pohl T."/>
            <person name="Merkel B.J."/>
            <person name="Hornburger P."/>
            <person name="Mueller R.-W."/>
            <person name="Bruemmer F."/>
            <person name="Labrenz M."/>
            <person name="Spormann A.M."/>
            <person name="Op den Camp H."/>
            <person name="Overmann J."/>
            <person name="Amann R."/>
            <person name="Jetten M.S.M."/>
            <person name="Mascher T."/>
            <person name="Medema M.H."/>
            <person name="Devos D.P."/>
            <person name="Kaster A.-K."/>
            <person name="Ovreas L."/>
            <person name="Rohde M."/>
            <person name="Galperin M.Y."/>
            <person name="Jogler C."/>
        </authorList>
    </citation>
    <scope>NUCLEOTIDE SEQUENCE [LARGE SCALE GENOMIC DNA]</scope>
    <source>
        <strain evidence="3 4">V6</strain>
    </source>
</reference>
<evidence type="ECO:0000256" key="1">
    <source>
        <dbReference type="SAM" id="MobiDB-lite"/>
    </source>
</evidence>
<proteinExistence type="predicted"/>
<evidence type="ECO:0000313" key="3">
    <source>
        <dbReference type="EMBL" id="QDU01990.1"/>
    </source>
</evidence>
<organism evidence="3 4">
    <name type="scientific">Gimesia chilikensis</name>
    <dbReference type="NCBI Taxonomy" id="2605989"/>
    <lineage>
        <taxon>Bacteria</taxon>
        <taxon>Pseudomonadati</taxon>
        <taxon>Planctomycetota</taxon>
        <taxon>Planctomycetia</taxon>
        <taxon>Planctomycetales</taxon>
        <taxon>Planctomycetaceae</taxon>
        <taxon>Gimesia</taxon>
    </lineage>
</organism>
<name>A0A517W9Q1_9PLAN</name>